<evidence type="ECO:0000256" key="8">
    <source>
        <dbReference type="ARBA" id="ARBA00022777"/>
    </source>
</evidence>
<comment type="similarity">
    <text evidence="1">Belongs to the Toll-like receptor family.</text>
</comment>
<dbReference type="PANTHER" id="PTHR47508:SF1">
    <property type="entry name" value="NON-SPECIFIC SERINE_THREONINE PROTEIN KINASE"/>
    <property type="match status" value="1"/>
</dbReference>
<dbReference type="InterPro" id="IPR001611">
    <property type="entry name" value="Leu-rich_rpt"/>
</dbReference>
<protein>
    <recommendedName>
        <fullName evidence="2">non-specific serine/threonine protein kinase</fullName>
        <ecNumber evidence="2">2.7.11.1</ecNumber>
    </recommendedName>
</protein>
<keyword evidence="6" id="KW-0677">Repeat</keyword>
<sequence length="2745" mass="306601">MGIAAEMFEQLEAYEWPIDLFEGGRSALCVYLEDSNHKTAKLLNIRGHCGVTDSFLFHGVQEANQHAELGKTLQSVEVLDLTGCFQLTDTGLIYLIGHLPNLTHILLGGCRHVTEASIQKMLEMCSNLMAVVLDGCNIGLIPEHPNSRPITTLLSSDAKKALKKVRMGNYKYLQGLNDEEDDKSVVMVTNGTICVGLADKIASKSIVLIHMEKEYKSLLGEFCSITITCKDDVFGSGQVESSGRTLNVFECHQDLAFHLIPPEAVCVIIPGTDPAVSSAVSIMGLVSYISARQGCEIVIQSSESNLQSQLKEATERLTNMKGSDNDESLKLHFATMEMPYKYIVTPGCASLKKFMEENQKVFQLKLPKAVIDMKIKLDLYKKEHRDMKSVLTGDELNSLIISLRPDTDNVSTEVDAKMYKSLHYLHCMGDILLFKDDTIAVLNPELLQSILSIPNNFTSVCASEFGVSFVDEKTDVIQVDPALEKELHVCNLKLVHELIQSCYISEDISGLQNENSPQKRVGFLVMDRVQSSMPMPLEHYECKDAFAVQCVYVLPIWYIWESAWKSVLSQAMAYHPSNTVLLWDKGIVKEIGGVVLAVKRDDARIVVTCSVPWIKQDSGNSSEADDVAQPLMSTYCQMLQSTLQRFNCIFKVDKLASEKMSQEVPKKATHHNFPANSGGNAGHLGVTGTACGVCGLTTSQLSLEQNNDCDLLHLHTDNNASPLEYIYSTFKEAIPKFSTSLNKISEDASTPTSCIIKFPQHELSAGDTLNLPSLFAFGKNEIQLSILDISLAGTFKDGEDSTTIDMCIEAISGGSKKFEFKENQLNIGDNLKLQLQAEEEPLSRTFNLRIFQNGVEIGHLSCEKHICGIKLYASKRYMMALDLKKSGYGMGNCTISVGMRLEAKDRKTPSLICVATITAIKEDSPTPYLIHFDGWSTGYDYWTEFETEDIHPIGYQKYCLENRIPTSSRSILQQPSGRNDPNWTWESYLESIDAEPVPYVLFSEAQAKGCPDITADSGGVTLMCTKLNGRAEFREQNTYRNPKIGLRQCISDLKRALPQPIKGKVDVSLDSSAYRHHMVTPLPEGDLYTLLMHPSMSAISRADLSLHCLCNENISEVHFLNSKGEHMSKRTFLPDPFNLTPYNMLMGISAMHLITNSKILLPSVCNNLLGSEHKQVSDTVRRKLEAGIRKLSLYFLHNLSRAYNMIKNKEVQVDIKAEELEAPLPIPSDTQTTSEPSGDYLHTMYKYACACPSHMGQLNLETLGALGSYTNFITTLNLQDVTLETYPDSIRVLSQLQQLQLVNCQLETLPDNALECFGNLKLLNLKGNNMKALPPSMEQCIRLEELDISNNKFSSLSDNLRCESLKKINISKNLFEAIPDTLMALTQLNVLMANCCKIGSIPSSIHKLQHLHTLELQMLHIRELPDSLGELSELQELDISGIPWLMGYDSRSSTLTIEAYKIYIKEHISIQFLSNEELLAFFEECDPDKKFVLDHKQIQKLNAKLYEAIPRLGQTTNGQWPAVLNKLSSLKALKLSHQALTLVPDTIVELQHLTHIDVSHNPQLLSLPDNLGKLSLSQLPLKGCPVLKTPPKEIVSRGLTAILAYFKRLQSGSTACKRTKLMMVGLGGAGKTSLVQALTSGNYQSYGTQGENITDGIDITTWTVGQGSGDDRLTYGVWDFAGQTIYYNTHQFFLSNRAVYLLLWNIRLGYEHAGLNFWLNSISCHAPKAPIIIVGTHADQVEKFELPSAVMKEKFPQIVAFHNISTYTGMGVEALANELIEVTSKEKYMGEKVPEVWLSFEKKLLTIRKESVVELTRVSEIAVECGIMEMDELLQAVAFLHDLGSIVYFNNKALRDKVILNPQWIVDVMACVVNVHDSPIKDGKLLHKDKATIWHAYPPDLHDWLLKLTEVFDLTFPLNNEEAHLVPCLLPEDDPPFEWPDISNDPDMHRNRMLYNFEYLPGGLFNRLQVRLYQFSDSFVIWKKGSILKKRNHIALMSTINGNTVLVKVQGPRPENILFMIHEVLETLIAESFNGVTYTMMIPCMDCIKAGMSEPTMIPVGKIKQASDMKVPFLQCYDRFHTLSISEIQGSVPPDNSADFDIHLERCLHELNDLRYGLSTDIFISFCDKNLPPDDDPNLVSPVQIKKDLIKAGYSVWYNDKTRDIEDVTVAMKDSKVFVALISNEYVNDPHCEEMFMYATTMLKKTLQLIVVGQGYEWRNSVIGLQVTDEVFVNMQKKERYPVKIKELCTTLEKHLSTKTKVIPSCFISYCWSNSQNAIDLGSREKDGAIGWADPREIRKKLGENDIDCWLDIEQLGSGGGLFEDIAKGLRNAKVIVAFVSDEYAESKNCMLEFRFAAFTLRLPMILVVVGTGNKWRTSELGIIGLGHAEVSMQFTNPGGFEEILNFVKSNLPEVDDSDIELQEKQDQEGKQIAFKELLELLQRKFLRTVRSYEEEMSAQWPRLIVIDTYNSVRSHTGGGDTSQQGNDNTNGDGAPTVPMEVDDTGGNTGNDVKADDDTSNLEMKLFLKALCEHEGNWHTGDKVIPLDFKSDDEQMSFLKSSAGYTSRLIAILKHTSIDLDCLTSNKHGEKLLEIIDKHCDRDPDFKEEYMIVREKAFDLDEKNTNGSLSRCHLHNGKVSWLCEEHQLASQASTVTSGETAGHATLEDDTAMMLEHLTIGDKDKVQTQNETSAATKFKGAVVGAALANAGATMIKDQKKAVAASVLASPAEPTLNKKGSKACVVM</sequence>
<dbReference type="InterPro" id="IPR027417">
    <property type="entry name" value="P-loop_NTPase"/>
</dbReference>
<keyword evidence="8" id="KW-0418">Kinase</keyword>
<dbReference type="Gene3D" id="3.30.310.200">
    <property type="match status" value="1"/>
</dbReference>
<dbReference type="Pfam" id="PF02820">
    <property type="entry name" value="MBT"/>
    <property type="match status" value="1"/>
</dbReference>
<keyword evidence="3" id="KW-0723">Serine/threonine-protein kinase</keyword>
<dbReference type="GO" id="GO:0005634">
    <property type="term" value="C:nucleus"/>
    <property type="evidence" value="ECO:0007669"/>
    <property type="project" value="InterPro"/>
</dbReference>
<evidence type="ECO:0000313" key="17">
    <source>
        <dbReference type="Proteomes" id="UP000749559"/>
    </source>
</evidence>
<name>A0A8S4NMZ5_OWEFU</name>
<dbReference type="InterPro" id="IPR003591">
    <property type="entry name" value="Leu-rich_rpt_typical-subtyp"/>
</dbReference>
<dbReference type="SUPFAM" id="SSF52047">
    <property type="entry name" value="RNI-like"/>
    <property type="match status" value="1"/>
</dbReference>
<comment type="caution">
    <text evidence="16">The sequence shown here is derived from an EMBL/GenBank/DDBJ whole genome shotgun (WGS) entry which is preliminary data.</text>
</comment>
<dbReference type="OrthoDB" id="10252328at2759"/>
<dbReference type="InterPro" id="IPR035897">
    <property type="entry name" value="Toll_tir_struct_dom_sf"/>
</dbReference>
<dbReference type="InterPro" id="IPR004092">
    <property type="entry name" value="Mbt"/>
</dbReference>
<dbReference type="SUPFAM" id="SSF63748">
    <property type="entry name" value="Tudor/PWWP/MBT"/>
    <property type="match status" value="1"/>
</dbReference>
<feature type="compositionally biased region" description="Polar residues" evidence="14">
    <location>
        <begin position="2482"/>
        <end position="2492"/>
    </location>
</feature>
<dbReference type="InterPro" id="IPR032675">
    <property type="entry name" value="LRR_dom_sf"/>
</dbReference>
<evidence type="ECO:0000256" key="2">
    <source>
        <dbReference type="ARBA" id="ARBA00012513"/>
    </source>
</evidence>
<dbReference type="InterPro" id="IPR057263">
    <property type="entry name" value="COR-B"/>
</dbReference>
<evidence type="ECO:0000256" key="13">
    <source>
        <dbReference type="PROSITE-ProRule" id="PRU00459"/>
    </source>
</evidence>
<dbReference type="Proteomes" id="UP000749559">
    <property type="component" value="Unassembled WGS sequence"/>
</dbReference>
<reference evidence="16" key="1">
    <citation type="submission" date="2022-03" db="EMBL/GenBank/DDBJ databases">
        <authorList>
            <person name="Martin C."/>
        </authorList>
    </citation>
    <scope>NUCLEOTIDE SEQUENCE</scope>
</reference>
<dbReference type="InterPro" id="IPR020859">
    <property type="entry name" value="ROC"/>
</dbReference>
<keyword evidence="5" id="KW-0808">Transferase</keyword>
<dbReference type="Gene3D" id="2.30.30.140">
    <property type="match status" value="1"/>
</dbReference>
<dbReference type="EC" id="2.7.11.1" evidence="2"/>
<gene>
    <name evidence="16" type="ORF">OFUS_LOCUS9404</name>
</gene>
<dbReference type="Gene3D" id="3.40.50.300">
    <property type="entry name" value="P-loop containing nucleotide triphosphate hydrolases"/>
    <property type="match status" value="1"/>
</dbReference>
<feature type="region of interest" description="Disordered" evidence="14">
    <location>
        <begin position="2475"/>
        <end position="2516"/>
    </location>
</feature>
<dbReference type="GO" id="GO:0004674">
    <property type="term" value="F:protein serine/threonine kinase activity"/>
    <property type="evidence" value="ECO:0007669"/>
    <property type="project" value="UniProtKB-KW"/>
</dbReference>
<evidence type="ECO:0000256" key="10">
    <source>
        <dbReference type="ARBA" id="ARBA00023134"/>
    </source>
</evidence>
<dbReference type="Gene3D" id="3.80.10.10">
    <property type="entry name" value="Ribonuclease Inhibitor"/>
    <property type="match status" value="3"/>
</dbReference>
<keyword evidence="9" id="KW-0067">ATP-binding</keyword>
<dbReference type="Gene3D" id="3.30.70.1390">
    <property type="entry name" value="ROC domain from the Parkinson's disease-associated leucine-rich repeat kinase 2"/>
    <property type="match status" value="1"/>
</dbReference>
<dbReference type="SMART" id="SM00364">
    <property type="entry name" value="LRR_BAC"/>
    <property type="match status" value="5"/>
</dbReference>
<dbReference type="Pfam" id="PF16095">
    <property type="entry name" value="COR-A"/>
    <property type="match status" value="1"/>
</dbReference>
<evidence type="ECO:0000256" key="4">
    <source>
        <dbReference type="ARBA" id="ARBA00022614"/>
    </source>
</evidence>
<dbReference type="SMART" id="SM00369">
    <property type="entry name" value="LRR_TYP"/>
    <property type="match status" value="5"/>
</dbReference>
<feature type="repeat" description="MBT" evidence="13">
    <location>
        <begin position="860"/>
        <end position="966"/>
    </location>
</feature>
<dbReference type="EMBL" id="CAIIXF020000005">
    <property type="protein sequence ID" value="CAH1783022.1"/>
    <property type="molecule type" value="Genomic_DNA"/>
</dbReference>
<dbReference type="GO" id="GO:0007165">
    <property type="term" value="P:signal transduction"/>
    <property type="evidence" value="ECO:0007669"/>
    <property type="project" value="InterPro"/>
</dbReference>
<dbReference type="GO" id="GO:0005524">
    <property type="term" value="F:ATP binding"/>
    <property type="evidence" value="ECO:0007669"/>
    <property type="project" value="UniProtKB-KW"/>
</dbReference>
<dbReference type="InterPro" id="IPR036388">
    <property type="entry name" value="WH-like_DNA-bd_sf"/>
</dbReference>
<dbReference type="InterPro" id="IPR000157">
    <property type="entry name" value="TIR_dom"/>
</dbReference>
<dbReference type="PROSITE" id="PS51450">
    <property type="entry name" value="LRR"/>
    <property type="match status" value="1"/>
</dbReference>
<keyword evidence="10" id="KW-0342">GTP-binding</keyword>
<dbReference type="Gene3D" id="3.40.50.10140">
    <property type="entry name" value="Toll/interleukin-1 receptor homology (TIR) domain"/>
    <property type="match status" value="2"/>
</dbReference>
<keyword evidence="7" id="KW-0547">Nucleotide-binding</keyword>
<dbReference type="Pfam" id="PF13676">
    <property type="entry name" value="TIR_2"/>
    <property type="match status" value="1"/>
</dbReference>
<dbReference type="Pfam" id="PF08477">
    <property type="entry name" value="Roc"/>
    <property type="match status" value="1"/>
</dbReference>
<dbReference type="PROSITE" id="PS51424">
    <property type="entry name" value="ROC"/>
    <property type="match status" value="1"/>
</dbReference>
<dbReference type="PROSITE" id="PS51079">
    <property type="entry name" value="MBT"/>
    <property type="match status" value="1"/>
</dbReference>
<dbReference type="PANTHER" id="PTHR47508">
    <property type="entry name" value="SAM DOMAIN-CONTAINING PROTEIN-RELATED"/>
    <property type="match status" value="1"/>
</dbReference>
<accession>A0A8S4NMZ5</accession>
<evidence type="ECO:0000256" key="3">
    <source>
        <dbReference type="ARBA" id="ARBA00022527"/>
    </source>
</evidence>
<comment type="catalytic activity">
    <reaction evidence="11">
        <text>L-threonyl-[protein] + ATP = O-phospho-L-threonyl-[protein] + ADP + H(+)</text>
        <dbReference type="Rhea" id="RHEA:46608"/>
        <dbReference type="Rhea" id="RHEA-COMP:11060"/>
        <dbReference type="Rhea" id="RHEA-COMP:11605"/>
        <dbReference type="ChEBI" id="CHEBI:15378"/>
        <dbReference type="ChEBI" id="CHEBI:30013"/>
        <dbReference type="ChEBI" id="CHEBI:30616"/>
        <dbReference type="ChEBI" id="CHEBI:61977"/>
        <dbReference type="ChEBI" id="CHEBI:456216"/>
        <dbReference type="EC" id="2.7.11.1"/>
    </reaction>
</comment>
<evidence type="ECO:0000256" key="1">
    <source>
        <dbReference type="ARBA" id="ARBA00009634"/>
    </source>
</evidence>
<dbReference type="Gene3D" id="1.10.10.10">
    <property type="entry name" value="Winged helix-like DNA-binding domain superfamily/Winged helix DNA-binding domain"/>
    <property type="match status" value="1"/>
</dbReference>
<dbReference type="Pfam" id="PF25497">
    <property type="entry name" value="COR-B"/>
    <property type="match status" value="1"/>
</dbReference>
<evidence type="ECO:0000256" key="14">
    <source>
        <dbReference type="SAM" id="MobiDB-lite"/>
    </source>
</evidence>
<dbReference type="GO" id="GO:0009966">
    <property type="term" value="P:regulation of signal transduction"/>
    <property type="evidence" value="ECO:0007669"/>
    <property type="project" value="UniProtKB-ARBA"/>
</dbReference>
<keyword evidence="17" id="KW-1185">Reference proteome</keyword>
<dbReference type="InterPro" id="IPR032171">
    <property type="entry name" value="COR-A"/>
</dbReference>
<evidence type="ECO:0000256" key="11">
    <source>
        <dbReference type="ARBA" id="ARBA00047899"/>
    </source>
</evidence>
<dbReference type="SUPFAM" id="SSF52058">
    <property type="entry name" value="L domain-like"/>
    <property type="match status" value="1"/>
</dbReference>
<evidence type="ECO:0000256" key="12">
    <source>
        <dbReference type="ARBA" id="ARBA00048679"/>
    </source>
</evidence>
<dbReference type="PRINTS" id="PR00449">
    <property type="entry name" value="RASTRNSFRMNG"/>
</dbReference>
<evidence type="ECO:0000259" key="15">
    <source>
        <dbReference type="PROSITE" id="PS51424"/>
    </source>
</evidence>
<dbReference type="SUPFAM" id="SSF52200">
    <property type="entry name" value="Toll/Interleukin receptor TIR domain"/>
    <property type="match status" value="2"/>
</dbReference>
<proteinExistence type="inferred from homology"/>
<comment type="catalytic activity">
    <reaction evidence="12">
        <text>L-seryl-[protein] + ATP = O-phospho-L-seryl-[protein] + ADP + H(+)</text>
        <dbReference type="Rhea" id="RHEA:17989"/>
        <dbReference type="Rhea" id="RHEA-COMP:9863"/>
        <dbReference type="Rhea" id="RHEA-COMP:11604"/>
        <dbReference type="ChEBI" id="CHEBI:15378"/>
        <dbReference type="ChEBI" id="CHEBI:29999"/>
        <dbReference type="ChEBI" id="CHEBI:30616"/>
        <dbReference type="ChEBI" id="CHEBI:83421"/>
        <dbReference type="ChEBI" id="CHEBI:456216"/>
        <dbReference type="EC" id="2.7.11.1"/>
    </reaction>
</comment>
<evidence type="ECO:0000256" key="9">
    <source>
        <dbReference type="ARBA" id="ARBA00022840"/>
    </source>
</evidence>
<dbReference type="SMART" id="SM00561">
    <property type="entry name" value="MBT"/>
    <property type="match status" value="1"/>
</dbReference>
<dbReference type="InterPro" id="IPR006553">
    <property type="entry name" value="Leu-rich_rpt_Cys-con_subtyp"/>
</dbReference>
<evidence type="ECO:0000256" key="6">
    <source>
        <dbReference type="ARBA" id="ARBA00022737"/>
    </source>
</evidence>
<evidence type="ECO:0000313" key="16">
    <source>
        <dbReference type="EMBL" id="CAH1783022.1"/>
    </source>
</evidence>
<dbReference type="SMART" id="SM00367">
    <property type="entry name" value="LRR_CC"/>
    <property type="match status" value="3"/>
</dbReference>
<dbReference type="SUPFAM" id="SSF52540">
    <property type="entry name" value="P-loop containing nucleoside triphosphate hydrolases"/>
    <property type="match status" value="1"/>
</dbReference>
<dbReference type="GO" id="GO:0006355">
    <property type="term" value="P:regulation of DNA-templated transcription"/>
    <property type="evidence" value="ECO:0007669"/>
    <property type="project" value="InterPro"/>
</dbReference>
<feature type="domain" description="Roc" evidence="15">
    <location>
        <begin position="1612"/>
        <end position="1786"/>
    </location>
</feature>
<evidence type="ECO:0000256" key="7">
    <source>
        <dbReference type="ARBA" id="ARBA00022741"/>
    </source>
</evidence>
<evidence type="ECO:0000256" key="5">
    <source>
        <dbReference type="ARBA" id="ARBA00022679"/>
    </source>
</evidence>
<organism evidence="16 17">
    <name type="scientific">Owenia fusiformis</name>
    <name type="common">Polychaete worm</name>
    <dbReference type="NCBI Taxonomy" id="6347"/>
    <lineage>
        <taxon>Eukaryota</taxon>
        <taxon>Metazoa</taxon>
        <taxon>Spiralia</taxon>
        <taxon>Lophotrochozoa</taxon>
        <taxon>Annelida</taxon>
        <taxon>Polychaeta</taxon>
        <taxon>Sedentaria</taxon>
        <taxon>Canalipalpata</taxon>
        <taxon>Sabellida</taxon>
        <taxon>Oweniida</taxon>
        <taxon>Oweniidae</taxon>
        <taxon>Owenia</taxon>
    </lineage>
</organism>
<keyword evidence="4" id="KW-0433">Leucine-rich repeat</keyword>